<evidence type="ECO:0000313" key="2">
    <source>
        <dbReference type="Proteomes" id="UP001558850"/>
    </source>
</evidence>
<name>A0ACC6U4B6_9BURK</name>
<protein>
    <submittedName>
        <fullName evidence="1">FAD-dependent oxidoreductase</fullName>
    </submittedName>
</protein>
<dbReference type="Proteomes" id="UP001558850">
    <property type="component" value="Unassembled WGS sequence"/>
</dbReference>
<dbReference type="EMBL" id="JBFRCH010000013">
    <property type="protein sequence ID" value="MEX3934478.1"/>
    <property type="molecule type" value="Genomic_DNA"/>
</dbReference>
<organism evidence="1 2">
    <name type="scientific">Paraburkholderia phymatum</name>
    <dbReference type="NCBI Taxonomy" id="148447"/>
    <lineage>
        <taxon>Bacteria</taxon>
        <taxon>Pseudomonadati</taxon>
        <taxon>Pseudomonadota</taxon>
        <taxon>Betaproteobacteria</taxon>
        <taxon>Burkholderiales</taxon>
        <taxon>Burkholderiaceae</taxon>
        <taxon>Paraburkholderia</taxon>
    </lineage>
</organism>
<reference evidence="1" key="1">
    <citation type="submission" date="2024-07" db="EMBL/GenBank/DDBJ databases">
        <title>A survey of Mimosa microsymbionts across Brazilian biomes reveals a high diversity of Paraburkholderia nodulating endemic species, but also that Cupriavidus is common as a symbiont of widespread species.</title>
        <authorList>
            <person name="Rouws L."/>
            <person name="Barauna A."/>
            <person name="Beukes C."/>
            <person name="Rouws J.R.C."/>
            <person name="De Faria S.M."/>
            <person name="Gross E."/>
            <person name="Bueno Dos Reis Junior F."/>
            <person name="Simon M.F."/>
            <person name="Maluk M."/>
            <person name="Odee D.W."/>
            <person name="Kenicer G."/>
            <person name="Young J.P.W."/>
            <person name="Reis V.M."/>
            <person name="Zilli J."/>
            <person name="James E.K."/>
        </authorList>
    </citation>
    <scope>NUCLEOTIDE SEQUENCE</scope>
    <source>
        <strain evidence="1">EG181B</strain>
    </source>
</reference>
<comment type="caution">
    <text evidence="1">The sequence shown here is derived from an EMBL/GenBank/DDBJ whole genome shotgun (WGS) entry which is preliminary data.</text>
</comment>
<gene>
    <name evidence="1" type="ORF">AB4Y32_22285</name>
</gene>
<proteinExistence type="predicted"/>
<evidence type="ECO:0000313" key="1">
    <source>
        <dbReference type="EMBL" id="MEX3934478.1"/>
    </source>
</evidence>
<keyword evidence="2" id="KW-1185">Reference proteome</keyword>
<sequence>MATHRDLKQWKVIVIGAGPAGVRAAQALVEAGLRPTVIDEGRRDGGQIYRRQPEGFSRSYETLYGTEAARAASLHRDFDALRARIDYLPDTLVWNIGPKALHVVSGSRYDELAFDALIVCSGATDRLMPVPGWHHAGTFSLGGAQVALKSQGCAVGARTVMMGTGPLLYLVAAQYVKAGAKVSAVLDTSTFAQRMRALPQLLAMPSTLRKGVALMKVLRRARVPVHRGVTPVAIDGSSGHGVTGVRVTLANGATLDVKCDAVALGYHLRAETQLADLAGCEFRFDHATQTWLPHIDADGRSSVAGVYLAGDGARVRGADAAERAGRLAALAALHDAGIEREGALQLRTELARFTRFAAGLRVAFPWPARFAAALPDDTIVCRCEAITAGELRRVVRDMGAKEANRAKAFSRVGMGRCQGRYCAHAGAEVIAAEARVPLEAVGRLRGQAPVKPLPMALVPKRAVRRDSEQQTDSRAQECSE</sequence>
<accession>A0ACC6U4B6</accession>